<gene>
    <name evidence="3" type="ORF">GCM10025868_41250</name>
</gene>
<evidence type="ECO:0000256" key="2">
    <source>
        <dbReference type="SAM" id="SignalP"/>
    </source>
</evidence>
<evidence type="ECO:0000313" key="3">
    <source>
        <dbReference type="EMBL" id="GMA88875.1"/>
    </source>
</evidence>
<feature type="compositionally biased region" description="Low complexity" evidence="1">
    <location>
        <begin position="90"/>
        <end position="111"/>
    </location>
</feature>
<feature type="compositionally biased region" description="Polar residues" evidence="1">
    <location>
        <begin position="119"/>
        <end position="129"/>
    </location>
</feature>
<reference evidence="4" key="1">
    <citation type="journal article" date="2019" name="Int. J. Syst. Evol. Microbiol.">
        <title>The Global Catalogue of Microorganisms (GCM) 10K type strain sequencing project: providing services to taxonomists for standard genome sequencing and annotation.</title>
        <authorList>
            <consortium name="The Broad Institute Genomics Platform"/>
            <consortium name="The Broad Institute Genome Sequencing Center for Infectious Disease"/>
            <person name="Wu L."/>
            <person name="Ma J."/>
        </authorList>
    </citation>
    <scope>NUCLEOTIDE SEQUENCE [LARGE SCALE GENOMIC DNA]</scope>
    <source>
        <strain evidence="4">NBRC 108730</strain>
    </source>
</reference>
<evidence type="ECO:0000313" key="4">
    <source>
        <dbReference type="Proteomes" id="UP001157017"/>
    </source>
</evidence>
<dbReference type="EMBL" id="BSUZ01000001">
    <property type="protein sequence ID" value="GMA88875.1"/>
    <property type="molecule type" value="Genomic_DNA"/>
</dbReference>
<name>A0ABQ6JKU1_9ACTN</name>
<organism evidence="3 4">
    <name type="scientific">Angustibacter aerolatus</name>
    <dbReference type="NCBI Taxonomy" id="1162965"/>
    <lineage>
        <taxon>Bacteria</taxon>
        <taxon>Bacillati</taxon>
        <taxon>Actinomycetota</taxon>
        <taxon>Actinomycetes</taxon>
        <taxon>Kineosporiales</taxon>
        <taxon>Kineosporiaceae</taxon>
    </lineage>
</organism>
<comment type="caution">
    <text evidence="3">The sequence shown here is derived from an EMBL/GenBank/DDBJ whole genome shotgun (WGS) entry which is preliminary data.</text>
</comment>
<accession>A0ABQ6JKU1</accession>
<proteinExistence type="predicted"/>
<keyword evidence="4" id="KW-1185">Reference proteome</keyword>
<feature type="chain" id="PRO_5046026604" evidence="2">
    <location>
        <begin position="25"/>
        <end position="156"/>
    </location>
</feature>
<dbReference type="Proteomes" id="UP001157017">
    <property type="component" value="Unassembled WGS sequence"/>
</dbReference>
<keyword evidence="2" id="KW-0732">Signal</keyword>
<evidence type="ECO:0000256" key="1">
    <source>
        <dbReference type="SAM" id="MobiDB-lite"/>
    </source>
</evidence>
<feature type="signal peptide" evidence="2">
    <location>
        <begin position="1"/>
        <end position="24"/>
    </location>
</feature>
<feature type="region of interest" description="Disordered" evidence="1">
    <location>
        <begin position="77"/>
        <end position="131"/>
    </location>
</feature>
<sequence length="156" mass="15901">MTVTKKVLLSVVVLLVAASGLVAAQHAVAGMRERRATARAASALAALPAPDGTTPCHPASGPSLLVCWSGPGQPAHVTASLARQRRHSGSRASSPPAGGTGPSASSAPSRPIARDARTRSTSVPRQTPSLHGAFVSGGYEWFVTNEIPGEPVDVRL</sequence>
<protein>
    <submittedName>
        <fullName evidence="3">Uncharacterized protein</fullName>
    </submittedName>
</protein>